<reference evidence="1" key="1">
    <citation type="journal article" date="2014" name="Front. Microbiol.">
        <title>High frequency of phylogenetically diverse reductive dehalogenase-homologous genes in deep subseafloor sedimentary metagenomes.</title>
        <authorList>
            <person name="Kawai M."/>
            <person name="Futagami T."/>
            <person name="Toyoda A."/>
            <person name="Takaki Y."/>
            <person name="Nishi S."/>
            <person name="Hori S."/>
            <person name="Arai W."/>
            <person name="Tsubouchi T."/>
            <person name="Morono Y."/>
            <person name="Uchiyama I."/>
            <person name="Ito T."/>
            <person name="Fujiyama A."/>
            <person name="Inagaki F."/>
            <person name="Takami H."/>
        </authorList>
    </citation>
    <scope>NUCLEOTIDE SEQUENCE</scope>
    <source>
        <strain evidence="1">Expedition CK06-06</strain>
    </source>
</reference>
<evidence type="ECO:0000313" key="1">
    <source>
        <dbReference type="EMBL" id="GAI71420.1"/>
    </source>
</evidence>
<protein>
    <submittedName>
        <fullName evidence="1">Uncharacterized protein</fullName>
    </submittedName>
</protein>
<proteinExistence type="predicted"/>
<dbReference type="EMBL" id="BARW01000973">
    <property type="protein sequence ID" value="GAI71420.1"/>
    <property type="molecule type" value="Genomic_DNA"/>
</dbReference>
<name>X1S7J6_9ZZZZ</name>
<gene>
    <name evidence="1" type="ORF">S12H4_03464</name>
</gene>
<feature type="non-terminal residue" evidence="1">
    <location>
        <position position="1"/>
    </location>
</feature>
<accession>X1S7J6</accession>
<organism evidence="1">
    <name type="scientific">marine sediment metagenome</name>
    <dbReference type="NCBI Taxonomy" id="412755"/>
    <lineage>
        <taxon>unclassified sequences</taxon>
        <taxon>metagenomes</taxon>
        <taxon>ecological metagenomes</taxon>
    </lineage>
</organism>
<comment type="caution">
    <text evidence="1">The sequence shown here is derived from an EMBL/GenBank/DDBJ whole genome shotgun (WGS) entry which is preliminary data.</text>
</comment>
<dbReference type="AlphaFoldDB" id="X1S7J6"/>
<sequence length="211" mass="23711">GRYVMSPGSVIGGIEYVFERPLSCILPIPKIIIDEYIKVGVSTGDITGDIKIKVRAKCILQILSYDLPIGQRKLAYHIAYSKMRIEGHKKSFAVSLCKIANRRISEPLEEDEFDFGKVYHYGCVRVNAELDFVNCSNCQVRGGLKVGSLLMRSIHKINTLTTSERSVLAVLDSYFRGESPSAYEVSKYITNMNHKTILEAMKVLKEKEIIG</sequence>